<dbReference type="InterPro" id="IPR043136">
    <property type="entry name" value="B30.2/SPRY_sf"/>
</dbReference>
<dbReference type="InterPro" id="IPR003877">
    <property type="entry name" value="SPRY_dom"/>
</dbReference>
<dbReference type="PANTHER" id="PTHR13363:SF5">
    <property type="entry name" value="E3 UBIQUITIN-PROTEIN LIGASE RNF123"/>
    <property type="match status" value="1"/>
</dbReference>
<dbReference type="Pfam" id="PF25576">
    <property type="entry name" value="TPR_RNF123"/>
    <property type="match status" value="1"/>
</dbReference>
<dbReference type="Proteomes" id="UP000291022">
    <property type="component" value="Unassembled WGS sequence"/>
</dbReference>
<protein>
    <recommendedName>
        <fullName evidence="2">RING-type E3 ubiquitin transferase</fullName>
        <ecNumber evidence="2">2.3.2.27</ecNumber>
    </recommendedName>
</protein>
<dbReference type="Ensembl" id="ENSUAMT00000009447.1">
    <property type="protein sequence ID" value="ENSUAMP00000008375.1"/>
    <property type="gene ID" value="ENSUAMG00000006451.1"/>
</dbReference>
<reference evidence="10" key="2">
    <citation type="submission" date="2025-08" db="UniProtKB">
        <authorList>
            <consortium name="Ensembl"/>
        </authorList>
    </citation>
    <scope>IDENTIFICATION</scope>
</reference>
<dbReference type="CDD" id="cd16541">
    <property type="entry name" value="RING-HC_RNF123"/>
    <property type="match status" value="1"/>
</dbReference>
<dbReference type="GO" id="GO:0008270">
    <property type="term" value="F:zinc ion binding"/>
    <property type="evidence" value="ECO:0007669"/>
    <property type="project" value="UniProtKB-KW"/>
</dbReference>
<feature type="domain" description="RING-type" evidence="9">
    <location>
        <begin position="1141"/>
        <end position="1179"/>
    </location>
</feature>
<name>A0A452QS56_URSAM</name>
<sequence>MASKGSSMSFSRKSYRLTSDAEKSRVTGIVHEKLLNDYLHRIFSSPEHAPAAAASRKPLNFQNLPEHLDQLLHVEDEDEESQGQAEGRLGPSTVVLDHTGGFEGLLLVDDDLLGVIGHSNFGTIRSTTCVYKGKWLYEVLISSQGLMQIGWCTISCRFNQEEGVGDTHNSYAYDGNRVRKWNVTTTNYGKEGRLVEKDSSEWQLQGQPTVLLTLAHIFHRFAPLLRKVYLVEAVLVSFLRGVVEAGTPAQAQSVVRQVLDLLWLFMEDYEVQDCLKQLMMSLLRLYRFSPIVPDLGLQTHYLRLTIAILRHEKSRKFLLSNVLFDVLRSVVFFYIKSPLRVEEAGLQELIPTTWWPRRSSREGKDSKDVKDETAEERVRRRAYERGCQRLKKRIEVVEELQVQILKLLLNNKDDNGGEASRYIFLTKFRKFLQENASGRGNMPVLCPPEYMVCFLHRLISALRYYWDEYKASNPRASFSEEAYIPPQIFYNGKVDYFDLQRLGGLLSHLRKTLKDDLASKANILIDPLELQAATMDDLDEDEEPAPAAAQRPTQALAMGGVLPLPRPSWLSSPTLGRANRFLSTAAVSLMTPRRPLSTSEKVKVRTLSAEQRTREDIEGSHWNEGLLLGRPPEEPEQPLTENSLLEVLDGAVMMYSLSVHQQLGKMVGVSDDVNEYAMALRDTEDKLRRCPKRRKDILAELTKSQKVFSEKLDHLSRRLAWVHATVYSQEKMLDLYWLLRVCLRTIEHGDRTGSLFAFMPEFYVSVAINSYSALKNYFGPVHSMEELPGYEETLTRLAAILAKHFADTRIVGTDIRDSLMQALASYVCYPHSLRAVERIPEEQRVAMVRSLLAPYEQRPWAQTNWILVRLWRGCGFGYRYTRLPHLLKTKPEDANLPSLQKPCPSTLLQQHMAELLREGPDVAPSFLNSVLNQLNWAFSEFIGMIQEIQQAAERLERNFVDSRQLKVCATCFDLSVSLLRVLEMTVTLVPEILLDWTRPASEMLLRRLAQLLNQVLNRVTAERNLFDRVVTLRLPGLESVDHYPILVAVTGILVRLLVQGPASGTERATSVLLADPCFQLRSVCHLLGQPEPPAPGTALPAPDRKRFSLQSCTVSVYLSGRPTPTHPALCSLQPTSEEDLCPICYAHPISAVFQPCGHKSCKACINQHLMNNKDCFFCKATIVSVEDWEKAASASTTTSSAA</sequence>
<evidence type="ECO:0000313" key="10">
    <source>
        <dbReference type="Ensembl" id="ENSUAMP00000008375.1"/>
    </source>
</evidence>
<evidence type="ECO:0000259" key="9">
    <source>
        <dbReference type="PROSITE" id="PS50089"/>
    </source>
</evidence>
<keyword evidence="11" id="KW-1185">Reference proteome</keyword>
<dbReference type="Pfam" id="PF13920">
    <property type="entry name" value="zf-C3HC4_3"/>
    <property type="match status" value="1"/>
</dbReference>
<dbReference type="InterPro" id="IPR045129">
    <property type="entry name" value="RNF123/RKP/RSPRY1"/>
</dbReference>
<evidence type="ECO:0000256" key="1">
    <source>
        <dbReference type="ARBA" id="ARBA00000900"/>
    </source>
</evidence>
<dbReference type="Gene3D" id="2.60.120.920">
    <property type="match status" value="1"/>
</dbReference>
<keyword evidence="6" id="KW-0833">Ubl conjugation pathway</keyword>
<reference evidence="10" key="3">
    <citation type="submission" date="2025-09" db="UniProtKB">
        <authorList>
            <consortium name="Ensembl"/>
        </authorList>
    </citation>
    <scope>IDENTIFICATION</scope>
</reference>
<evidence type="ECO:0000256" key="6">
    <source>
        <dbReference type="ARBA" id="ARBA00022786"/>
    </source>
</evidence>
<evidence type="ECO:0000256" key="3">
    <source>
        <dbReference type="ARBA" id="ARBA00022679"/>
    </source>
</evidence>
<evidence type="ECO:0000256" key="4">
    <source>
        <dbReference type="ARBA" id="ARBA00022723"/>
    </source>
</evidence>
<gene>
    <name evidence="10" type="primary">RNF123</name>
</gene>
<dbReference type="InterPro" id="IPR001841">
    <property type="entry name" value="Znf_RING"/>
</dbReference>
<evidence type="ECO:0000256" key="2">
    <source>
        <dbReference type="ARBA" id="ARBA00012483"/>
    </source>
</evidence>
<comment type="catalytic activity">
    <reaction evidence="1">
        <text>S-ubiquitinyl-[E2 ubiquitin-conjugating enzyme]-L-cysteine + [acceptor protein]-L-lysine = [E2 ubiquitin-conjugating enzyme]-L-cysteine + N(6)-ubiquitinyl-[acceptor protein]-L-lysine.</text>
        <dbReference type="EC" id="2.3.2.27"/>
    </reaction>
</comment>
<dbReference type="Pfam" id="PF00622">
    <property type="entry name" value="SPRY"/>
    <property type="match status" value="1"/>
</dbReference>
<dbReference type="PANTHER" id="PTHR13363">
    <property type="entry name" value="RING FINGER AND SRY DOMAIN-CONTAINING"/>
    <property type="match status" value="1"/>
</dbReference>
<keyword evidence="7" id="KW-0862">Zinc</keyword>
<dbReference type="GO" id="GO:0016567">
    <property type="term" value="P:protein ubiquitination"/>
    <property type="evidence" value="ECO:0007669"/>
    <property type="project" value="UniProtKB-ARBA"/>
</dbReference>
<dbReference type="PROSITE" id="PS50089">
    <property type="entry name" value="ZF_RING_2"/>
    <property type="match status" value="1"/>
</dbReference>
<dbReference type="SUPFAM" id="SSF49899">
    <property type="entry name" value="Concanavalin A-like lectins/glucanases"/>
    <property type="match status" value="1"/>
</dbReference>
<dbReference type="InterPro" id="IPR013320">
    <property type="entry name" value="ConA-like_dom_sf"/>
</dbReference>
<dbReference type="SUPFAM" id="SSF57850">
    <property type="entry name" value="RING/U-box"/>
    <property type="match status" value="1"/>
</dbReference>
<dbReference type="InterPro" id="IPR057987">
    <property type="entry name" value="TPR_RNF123/RKP"/>
</dbReference>
<dbReference type="GO" id="GO:0051603">
    <property type="term" value="P:proteolysis involved in protein catabolic process"/>
    <property type="evidence" value="ECO:0007669"/>
    <property type="project" value="TreeGrafter"/>
</dbReference>
<reference evidence="11" key="1">
    <citation type="submission" date="2016-06" db="EMBL/GenBank/DDBJ databases">
        <title>De novo assembly and RNA-Seq shows season-dependent expression and editing in black bear kidneys.</title>
        <authorList>
            <person name="Korstanje R."/>
            <person name="Srivastava A."/>
            <person name="Sarsani V.K."/>
            <person name="Sheehan S.M."/>
            <person name="Seger R.L."/>
            <person name="Barter M.E."/>
            <person name="Lindqvist C."/>
            <person name="Brody L.C."/>
            <person name="Mullikin J.C."/>
        </authorList>
    </citation>
    <scope>NUCLEOTIDE SEQUENCE [LARGE SCALE GENOMIC DNA]</scope>
</reference>
<evidence type="ECO:0000313" key="11">
    <source>
        <dbReference type="Proteomes" id="UP000291022"/>
    </source>
</evidence>
<keyword evidence="5 8" id="KW-0863">Zinc-finger</keyword>
<dbReference type="AlphaFoldDB" id="A0A452QS56"/>
<proteinExistence type="predicted"/>
<evidence type="ECO:0000256" key="7">
    <source>
        <dbReference type="ARBA" id="ARBA00022833"/>
    </source>
</evidence>
<dbReference type="EC" id="2.3.2.27" evidence="2"/>
<dbReference type="SMART" id="SM00184">
    <property type="entry name" value="RING"/>
    <property type="match status" value="1"/>
</dbReference>
<dbReference type="FunFam" id="2.60.120.920:FF:000106">
    <property type="entry name" value="Ring finger protein 123"/>
    <property type="match status" value="1"/>
</dbReference>
<keyword evidence="4" id="KW-0479">Metal-binding</keyword>
<dbReference type="InterPro" id="IPR013083">
    <property type="entry name" value="Znf_RING/FYVE/PHD"/>
</dbReference>
<dbReference type="GO" id="GO:0061630">
    <property type="term" value="F:ubiquitin protein ligase activity"/>
    <property type="evidence" value="ECO:0007669"/>
    <property type="project" value="UniProtKB-EC"/>
</dbReference>
<evidence type="ECO:0000256" key="5">
    <source>
        <dbReference type="ARBA" id="ARBA00022771"/>
    </source>
</evidence>
<dbReference type="FunFam" id="3.30.40.10:FF:000133">
    <property type="entry name" value="E3 ubiquitin-protein ligase RNF123"/>
    <property type="match status" value="1"/>
</dbReference>
<dbReference type="GeneTree" id="ENSGT00940000155781"/>
<accession>A0A452QS56</accession>
<organism evidence="10 11">
    <name type="scientific">Ursus americanus</name>
    <name type="common">American black bear</name>
    <name type="synonym">Euarctos americanus</name>
    <dbReference type="NCBI Taxonomy" id="9643"/>
    <lineage>
        <taxon>Eukaryota</taxon>
        <taxon>Metazoa</taxon>
        <taxon>Chordata</taxon>
        <taxon>Craniata</taxon>
        <taxon>Vertebrata</taxon>
        <taxon>Euteleostomi</taxon>
        <taxon>Mammalia</taxon>
        <taxon>Eutheria</taxon>
        <taxon>Laurasiatheria</taxon>
        <taxon>Carnivora</taxon>
        <taxon>Caniformia</taxon>
        <taxon>Ursidae</taxon>
        <taxon>Ursus</taxon>
    </lineage>
</organism>
<keyword evidence="3" id="KW-0808">Transferase</keyword>
<dbReference type="GO" id="GO:0005737">
    <property type="term" value="C:cytoplasm"/>
    <property type="evidence" value="ECO:0007669"/>
    <property type="project" value="TreeGrafter"/>
</dbReference>
<dbReference type="Gene3D" id="3.30.40.10">
    <property type="entry name" value="Zinc/RING finger domain, C3HC4 (zinc finger)"/>
    <property type="match status" value="1"/>
</dbReference>
<evidence type="ECO:0000256" key="8">
    <source>
        <dbReference type="PROSITE-ProRule" id="PRU00175"/>
    </source>
</evidence>